<organism evidence="9 10">
    <name type="scientific">Hydnomerulius pinastri MD-312</name>
    <dbReference type="NCBI Taxonomy" id="994086"/>
    <lineage>
        <taxon>Eukaryota</taxon>
        <taxon>Fungi</taxon>
        <taxon>Dikarya</taxon>
        <taxon>Basidiomycota</taxon>
        <taxon>Agaricomycotina</taxon>
        <taxon>Agaricomycetes</taxon>
        <taxon>Agaricomycetidae</taxon>
        <taxon>Boletales</taxon>
        <taxon>Boletales incertae sedis</taxon>
        <taxon>Leucogyrophana</taxon>
    </lineage>
</organism>
<comment type="similarity">
    <text evidence="1">Belongs to the CoaE family.</text>
</comment>
<dbReference type="FunFam" id="3.40.50.300:FF:000991">
    <property type="entry name" value="Dephospho-CoA kinase"/>
    <property type="match status" value="1"/>
</dbReference>
<dbReference type="SUPFAM" id="SSF52540">
    <property type="entry name" value="P-loop containing nucleoside triphosphate hydrolases"/>
    <property type="match status" value="1"/>
</dbReference>
<dbReference type="HOGENOM" id="CLU_057180_0_1_1"/>
<dbReference type="InterPro" id="IPR001977">
    <property type="entry name" value="Depp_CoAkinase"/>
</dbReference>
<dbReference type="NCBIfam" id="TIGR00152">
    <property type="entry name" value="dephospho-CoA kinase"/>
    <property type="match status" value="1"/>
</dbReference>
<sequence length="247" mass="26852">MLVIGLTGGIATGKSTVSTLLASHGIPIIDADVLAREVVEPGTKGLRDIVKVFGDGVLLPASDPHSPSSDWRTRSLDRKKLGSIIFNDASLRHKLNAIVHPAVTRAIAWRVLKAWVRGEKMVVVDVPLLIEGGLWKWMGTVVLVYCSPELQLQRLMTRDNSTPTEAHSRLSSQAPISSKIAYADIVIDNSGSLAELEGEVAAAVGRLDRAVGWGWVVSWLMPPMGVLSAIWTLGWRAARRGKDRKRD</sequence>
<evidence type="ECO:0008006" key="11">
    <source>
        <dbReference type="Google" id="ProtNLM"/>
    </source>
</evidence>
<dbReference type="PROSITE" id="PS51219">
    <property type="entry name" value="DPCK"/>
    <property type="match status" value="1"/>
</dbReference>
<dbReference type="OrthoDB" id="247245at2759"/>
<evidence type="ECO:0000256" key="4">
    <source>
        <dbReference type="ARBA" id="ARBA00022741"/>
    </source>
</evidence>
<feature type="transmembrane region" description="Helical" evidence="8">
    <location>
        <begin position="213"/>
        <end position="235"/>
    </location>
</feature>
<evidence type="ECO:0000256" key="6">
    <source>
        <dbReference type="ARBA" id="ARBA00022840"/>
    </source>
</evidence>
<dbReference type="Gene3D" id="3.40.50.300">
    <property type="entry name" value="P-loop containing nucleotide triphosphate hydrolases"/>
    <property type="match status" value="1"/>
</dbReference>
<evidence type="ECO:0000256" key="5">
    <source>
        <dbReference type="ARBA" id="ARBA00022777"/>
    </source>
</evidence>
<proteinExistence type="inferred from homology"/>
<evidence type="ECO:0000256" key="8">
    <source>
        <dbReference type="SAM" id="Phobius"/>
    </source>
</evidence>
<keyword evidence="8" id="KW-0812">Transmembrane</keyword>
<evidence type="ECO:0000256" key="2">
    <source>
        <dbReference type="ARBA" id="ARBA00022490"/>
    </source>
</evidence>
<dbReference type="InterPro" id="IPR027417">
    <property type="entry name" value="P-loop_NTPase"/>
</dbReference>
<keyword evidence="8" id="KW-0472">Membrane</keyword>
<accession>A0A0C9V348</accession>
<dbReference type="Proteomes" id="UP000053820">
    <property type="component" value="Unassembled WGS sequence"/>
</dbReference>
<dbReference type="GO" id="GO:0005524">
    <property type="term" value="F:ATP binding"/>
    <property type="evidence" value="ECO:0007669"/>
    <property type="project" value="UniProtKB-KW"/>
</dbReference>
<dbReference type="AlphaFoldDB" id="A0A0C9V348"/>
<dbReference type="PANTHER" id="PTHR10695:SF46">
    <property type="entry name" value="BIFUNCTIONAL COENZYME A SYNTHASE-RELATED"/>
    <property type="match status" value="1"/>
</dbReference>
<evidence type="ECO:0000256" key="7">
    <source>
        <dbReference type="ARBA" id="ARBA00022993"/>
    </source>
</evidence>
<dbReference type="Pfam" id="PF01121">
    <property type="entry name" value="CoaE"/>
    <property type="match status" value="1"/>
</dbReference>
<dbReference type="GO" id="GO:0004140">
    <property type="term" value="F:dephospho-CoA kinase activity"/>
    <property type="evidence" value="ECO:0007669"/>
    <property type="project" value="InterPro"/>
</dbReference>
<keyword evidence="8" id="KW-1133">Transmembrane helix</keyword>
<dbReference type="GO" id="GO:0015937">
    <property type="term" value="P:coenzyme A biosynthetic process"/>
    <property type="evidence" value="ECO:0007669"/>
    <property type="project" value="UniProtKB-KW"/>
</dbReference>
<keyword evidence="5" id="KW-0418">Kinase</keyword>
<name>A0A0C9V348_9AGAM</name>
<keyword evidence="4" id="KW-0547">Nucleotide-binding</keyword>
<gene>
    <name evidence="9" type="ORF">HYDPIDRAFT_32925</name>
</gene>
<dbReference type="PANTHER" id="PTHR10695">
    <property type="entry name" value="DEPHOSPHO-COA KINASE-RELATED"/>
    <property type="match status" value="1"/>
</dbReference>
<evidence type="ECO:0000256" key="1">
    <source>
        <dbReference type="ARBA" id="ARBA00009018"/>
    </source>
</evidence>
<protein>
    <recommendedName>
        <fullName evidence="11">Dephospho-CoA kinase</fullName>
    </recommendedName>
</protein>
<dbReference type="CDD" id="cd02022">
    <property type="entry name" value="DPCK"/>
    <property type="match status" value="1"/>
</dbReference>
<dbReference type="EMBL" id="KN839882">
    <property type="protein sequence ID" value="KIJ59704.1"/>
    <property type="molecule type" value="Genomic_DNA"/>
</dbReference>
<keyword evidence="6" id="KW-0067">ATP-binding</keyword>
<reference evidence="9 10" key="1">
    <citation type="submission" date="2014-04" db="EMBL/GenBank/DDBJ databases">
        <title>Evolutionary Origins and Diversification of the Mycorrhizal Mutualists.</title>
        <authorList>
            <consortium name="DOE Joint Genome Institute"/>
            <consortium name="Mycorrhizal Genomics Consortium"/>
            <person name="Kohler A."/>
            <person name="Kuo A."/>
            <person name="Nagy L.G."/>
            <person name="Floudas D."/>
            <person name="Copeland A."/>
            <person name="Barry K.W."/>
            <person name="Cichocki N."/>
            <person name="Veneault-Fourrey C."/>
            <person name="LaButti K."/>
            <person name="Lindquist E.A."/>
            <person name="Lipzen A."/>
            <person name="Lundell T."/>
            <person name="Morin E."/>
            <person name="Murat C."/>
            <person name="Riley R."/>
            <person name="Ohm R."/>
            <person name="Sun H."/>
            <person name="Tunlid A."/>
            <person name="Henrissat B."/>
            <person name="Grigoriev I.V."/>
            <person name="Hibbett D.S."/>
            <person name="Martin F."/>
        </authorList>
    </citation>
    <scope>NUCLEOTIDE SEQUENCE [LARGE SCALE GENOMIC DNA]</scope>
    <source>
        <strain evidence="9 10">MD-312</strain>
    </source>
</reference>
<keyword evidence="10" id="KW-1185">Reference proteome</keyword>
<evidence type="ECO:0000313" key="10">
    <source>
        <dbReference type="Proteomes" id="UP000053820"/>
    </source>
</evidence>
<evidence type="ECO:0000256" key="3">
    <source>
        <dbReference type="ARBA" id="ARBA00022679"/>
    </source>
</evidence>
<keyword evidence="2" id="KW-0963">Cytoplasm</keyword>
<keyword evidence="7" id="KW-0173">Coenzyme A biosynthesis</keyword>
<dbReference type="HAMAP" id="MF_00376">
    <property type="entry name" value="Dephospho_CoA_kinase"/>
    <property type="match status" value="1"/>
</dbReference>
<keyword evidence="3" id="KW-0808">Transferase</keyword>
<evidence type="ECO:0000313" key="9">
    <source>
        <dbReference type="EMBL" id="KIJ59704.1"/>
    </source>
</evidence>